<keyword evidence="3" id="KW-1185">Reference proteome</keyword>
<name>A0A3S3PNV5_9MAGN</name>
<accession>A0A3S3PNV5</accession>
<dbReference type="PANTHER" id="PTHR31722:SF2">
    <property type="entry name" value="DNA CROSS-LINK REPAIR 1 PROTEIN-LIKE"/>
    <property type="match status" value="1"/>
</dbReference>
<feature type="compositionally biased region" description="Basic and acidic residues" evidence="1">
    <location>
        <begin position="158"/>
        <end position="190"/>
    </location>
</feature>
<dbReference type="AlphaFoldDB" id="A0A3S3PNV5"/>
<sequence>MASQVRFEPTPHPIMETMAIPRISFSGDFSDGANSVIFGEYDPERAKMHVTESERASEADFEFLSGNSSMTMLTADELFSEGRIIPFQRAQQMEKLDKTDLKPKEEVKRNEEGPGLSWFAADEDPSPRLPTCTVLWKELLRLKKQRSPSSSSVVDLCSKNDERGDDGAGSCKREREKHVMRSKKGLERTRSGSIRVRPVVHVPVCTQGKNNAMPLLFALKKDY</sequence>
<evidence type="ECO:0000313" key="3">
    <source>
        <dbReference type="Proteomes" id="UP000283530"/>
    </source>
</evidence>
<comment type="caution">
    <text evidence="2">The sequence shown here is derived from an EMBL/GenBank/DDBJ whole genome shotgun (WGS) entry which is preliminary data.</text>
</comment>
<evidence type="ECO:0000313" key="2">
    <source>
        <dbReference type="EMBL" id="RWR94766.1"/>
    </source>
</evidence>
<evidence type="ECO:0000256" key="1">
    <source>
        <dbReference type="SAM" id="MobiDB-lite"/>
    </source>
</evidence>
<dbReference type="Proteomes" id="UP000283530">
    <property type="component" value="Unassembled WGS sequence"/>
</dbReference>
<protein>
    <submittedName>
        <fullName evidence="2">Uncharacterized protein</fullName>
    </submittedName>
</protein>
<reference evidence="2 3" key="1">
    <citation type="journal article" date="2019" name="Nat. Plants">
        <title>Stout camphor tree genome fills gaps in understanding of flowering plant genome evolution.</title>
        <authorList>
            <person name="Chaw S.M."/>
            <person name="Liu Y.C."/>
            <person name="Wu Y.W."/>
            <person name="Wang H.Y."/>
            <person name="Lin C.I."/>
            <person name="Wu C.S."/>
            <person name="Ke H.M."/>
            <person name="Chang L.Y."/>
            <person name="Hsu C.Y."/>
            <person name="Yang H.T."/>
            <person name="Sudianto E."/>
            <person name="Hsu M.H."/>
            <person name="Wu K.P."/>
            <person name="Wang L.N."/>
            <person name="Leebens-Mack J.H."/>
            <person name="Tsai I.J."/>
        </authorList>
    </citation>
    <scope>NUCLEOTIDE SEQUENCE [LARGE SCALE GENOMIC DNA]</scope>
    <source>
        <strain evidence="3">cv. Chaw 1501</strain>
        <tissue evidence="2">Young leaves</tissue>
    </source>
</reference>
<dbReference type="PANTHER" id="PTHR31722">
    <property type="entry name" value="OS06G0675200 PROTEIN"/>
    <property type="match status" value="1"/>
</dbReference>
<gene>
    <name evidence="2" type="ORF">CKAN_02407600</name>
</gene>
<organism evidence="2 3">
    <name type="scientific">Cinnamomum micranthum f. kanehirae</name>
    <dbReference type="NCBI Taxonomy" id="337451"/>
    <lineage>
        <taxon>Eukaryota</taxon>
        <taxon>Viridiplantae</taxon>
        <taxon>Streptophyta</taxon>
        <taxon>Embryophyta</taxon>
        <taxon>Tracheophyta</taxon>
        <taxon>Spermatophyta</taxon>
        <taxon>Magnoliopsida</taxon>
        <taxon>Magnoliidae</taxon>
        <taxon>Laurales</taxon>
        <taxon>Lauraceae</taxon>
        <taxon>Cinnamomum</taxon>
    </lineage>
</organism>
<proteinExistence type="predicted"/>
<dbReference type="EMBL" id="QPKB01000011">
    <property type="protein sequence ID" value="RWR94766.1"/>
    <property type="molecule type" value="Genomic_DNA"/>
</dbReference>
<feature type="region of interest" description="Disordered" evidence="1">
    <location>
        <begin position="151"/>
        <end position="192"/>
    </location>
</feature>
<dbReference type="OrthoDB" id="1920857at2759"/>